<name>A0A1M6MKC0_9FIRM</name>
<gene>
    <name evidence="1" type="ORF">SAMN02745975_03009</name>
</gene>
<organism evidence="1 2">
    <name type="scientific">Geosporobacter subterraneus DSM 17957</name>
    <dbReference type="NCBI Taxonomy" id="1121919"/>
    <lineage>
        <taxon>Bacteria</taxon>
        <taxon>Bacillati</taxon>
        <taxon>Bacillota</taxon>
        <taxon>Clostridia</taxon>
        <taxon>Peptostreptococcales</taxon>
        <taxon>Thermotaleaceae</taxon>
        <taxon>Geosporobacter</taxon>
    </lineage>
</organism>
<evidence type="ECO:0000313" key="2">
    <source>
        <dbReference type="Proteomes" id="UP000184536"/>
    </source>
</evidence>
<keyword evidence="2" id="KW-1185">Reference proteome</keyword>
<dbReference type="Proteomes" id="UP000184536">
    <property type="component" value="Unassembled WGS sequence"/>
</dbReference>
<dbReference type="EMBL" id="FQZV01000045">
    <property type="protein sequence ID" value="SHJ83810.1"/>
    <property type="molecule type" value="Genomic_DNA"/>
</dbReference>
<proteinExistence type="predicted"/>
<dbReference type="OrthoDB" id="1726038at2"/>
<accession>A0A1M6MKC0</accession>
<dbReference type="RefSeq" id="WP_110942052.1">
    <property type="nucleotide sequence ID" value="NZ_FQZV01000045.1"/>
</dbReference>
<dbReference type="AlphaFoldDB" id="A0A1M6MKC0"/>
<sequence>MNNAQELKQDFDETFRRLKNHMEESFSMIENNPARRDEVIDLWKDYIQAFTTYAVQSSEQHNNRDIYKAITRALIFGK</sequence>
<dbReference type="STRING" id="1121919.SAMN02745975_03009"/>
<evidence type="ECO:0000313" key="1">
    <source>
        <dbReference type="EMBL" id="SHJ83810.1"/>
    </source>
</evidence>
<reference evidence="2" key="1">
    <citation type="submission" date="2016-11" db="EMBL/GenBank/DDBJ databases">
        <authorList>
            <person name="Varghese N."/>
            <person name="Submissions S."/>
        </authorList>
    </citation>
    <scope>NUCLEOTIDE SEQUENCE [LARGE SCALE GENOMIC DNA]</scope>
    <source>
        <strain evidence="2">DSM 17957</strain>
    </source>
</reference>
<protein>
    <submittedName>
        <fullName evidence="1">Uncharacterized protein</fullName>
    </submittedName>
</protein>